<evidence type="ECO:0000259" key="1">
    <source>
        <dbReference type="Pfam" id="PF11682"/>
    </source>
</evidence>
<dbReference type="Pfam" id="PF11682">
    <property type="entry name" value="Zn_ribbon_11"/>
    <property type="match status" value="1"/>
</dbReference>
<dbReference type="Pfam" id="PF25165">
    <property type="entry name" value="DUF7828"/>
    <property type="match status" value="1"/>
</dbReference>
<gene>
    <name evidence="3" type="ORF">AWI28_03575</name>
</gene>
<dbReference type="OrthoDB" id="6423493at2"/>
<reference evidence="4" key="1">
    <citation type="submission" date="2016-01" db="EMBL/GenBank/DDBJ databases">
        <title>WGS of SAMN04407783.</title>
        <authorList>
            <person name="Adams M."/>
            <person name="Sutton G."/>
            <person name="Nelson K."/>
            <person name="Thaden J."/>
            <person name="Fowler V."/>
            <person name="Mccorrison J."/>
            <person name="Sanka R."/>
            <person name="Brinkac L."/>
            <person name="Nierman W."/>
        </authorList>
    </citation>
    <scope>NUCLEOTIDE SEQUENCE [LARGE SCALE GENOMIC DNA]</scope>
    <source>
        <strain evidence="4">GN04363</strain>
    </source>
</reference>
<evidence type="ECO:0000259" key="2">
    <source>
        <dbReference type="Pfam" id="PF25165"/>
    </source>
</evidence>
<sequence>MRILKCFLANNIYNKYVTAKEAAEASNTNEHWTCASCGCRLILHKGDEKEGPWFEHIQHSISHHKLMKCAWVDPMEKEAARIKKLRQITYAIDTSTSPPTRWFCVLCSEDYVGNKHCKKCHSGIYSVERTANKALLLPE</sequence>
<accession>A0A0X4EFK3</accession>
<feature type="domain" description="DUF3279" evidence="1">
    <location>
        <begin position="101"/>
        <end position="130"/>
    </location>
</feature>
<evidence type="ECO:0008006" key="5">
    <source>
        <dbReference type="Google" id="ProtNLM"/>
    </source>
</evidence>
<organism evidence="3 4">
    <name type="scientific">Enterobacter genomosp. O</name>
    <dbReference type="NCBI Taxonomy" id="2364150"/>
    <lineage>
        <taxon>Bacteria</taxon>
        <taxon>Pseudomonadati</taxon>
        <taxon>Pseudomonadota</taxon>
        <taxon>Gammaproteobacteria</taxon>
        <taxon>Enterobacterales</taxon>
        <taxon>Enterobacteriaceae</taxon>
        <taxon>Enterobacter</taxon>
        <taxon>Enterobacter cloacae complex</taxon>
        <taxon>Enterobacter cloacae complex clade O</taxon>
    </lineage>
</organism>
<feature type="domain" description="DUF7828" evidence="2">
    <location>
        <begin position="3"/>
        <end position="88"/>
    </location>
</feature>
<evidence type="ECO:0000313" key="4">
    <source>
        <dbReference type="Proteomes" id="UP000064715"/>
    </source>
</evidence>
<dbReference type="InterPro" id="IPR021696">
    <property type="entry name" value="DUF3279"/>
</dbReference>
<protein>
    <recommendedName>
        <fullName evidence="5">Competence protein</fullName>
    </recommendedName>
</protein>
<name>A0A0X4EFK3_9ENTR</name>
<keyword evidence="4" id="KW-1185">Reference proteome</keyword>
<dbReference type="InterPro" id="IPR057150">
    <property type="entry name" value="DUF7828"/>
</dbReference>
<dbReference type="AlphaFoldDB" id="A0A0X4EFK3"/>
<proteinExistence type="predicted"/>
<comment type="caution">
    <text evidence="3">The sequence shown here is derived from an EMBL/GenBank/DDBJ whole genome shotgun (WGS) entry which is preliminary data.</text>
</comment>
<dbReference type="EMBL" id="LRCR01000045">
    <property type="protein sequence ID" value="KUQ80486.1"/>
    <property type="molecule type" value="Genomic_DNA"/>
</dbReference>
<dbReference type="Proteomes" id="UP000064715">
    <property type="component" value="Unassembled WGS sequence"/>
</dbReference>
<evidence type="ECO:0000313" key="3">
    <source>
        <dbReference type="EMBL" id="KUQ80486.1"/>
    </source>
</evidence>
<dbReference type="RefSeq" id="WP_059312504.1">
    <property type="nucleotide sequence ID" value="NZ_LRCR01000045.1"/>
</dbReference>